<dbReference type="Proteomes" id="UP000268014">
    <property type="component" value="Unassembled WGS sequence"/>
</dbReference>
<feature type="compositionally biased region" description="Basic and acidic residues" evidence="1">
    <location>
        <begin position="261"/>
        <end position="281"/>
    </location>
</feature>
<evidence type="ECO:0000313" key="3">
    <source>
        <dbReference type="Proteomes" id="UP000268014"/>
    </source>
</evidence>
<evidence type="ECO:0000313" key="2">
    <source>
        <dbReference type="EMBL" id="VDO31869.1"/>
    </source>
</evidence>
<accession>A0A0N4WAL8</accession>
<dbReference type="OrthoDB" id="5871161at2759"/>
<organism evidence="4">
    <name type="scientific">Haemonchus placei</name>
    <name type="common">Barber's pole worm</name>
    <dbReference type="NCBI Taxonomy" id="6290"/>
    <lineage>
        <taxon>Eukaryota</taxon>
        <taxon>Metazoa</taxon>
        <taxon>Ecdysozoa</taxon>
        <taxon>Nematoda</taxon>
        <taxon>Chromadorea</taxon>
        <taxon>Rhabditida</taxon>
        <taxon>Rhabditina</taxon>
        <taxon>Rhabditomorpha</taxon>
        <taxon>Strongyloidea</taxon>
        <taxon>Trichostrongylidae</taxon>
        <taxon>Haemonchus</taxon>
    </lineage>
</organism>
<feature type="region of interest" description="Disordered" evidence="1">
    <location>
        <begin position="261"/>
        <end position="296"/>
    </location>
</feature>
<dbReference type="OMA" id="DYRDWNG"/>
<dbReference type="EMBL" id="UZAF01016658">
    <property type="protein sequence ID" value="VDO31869.1"/>
    <property type="molecule type" value="Genomic_DNA"/>
</dbReference>
<proteinExistence type="predicted"/>
<reference evidence="4" key="1">
    <citation type="submission" date="2017-02" db="UniProtKB">
        <authorList>
            <consortium name="WormBaseParasite"/>
        </authorList>
    </citation>
    <scope>IDENTIFICATION</scope>
</reference>
<reference evidence="2 3" key="2">
    <citation type="submission" date="2018-11" db="EMBL/GenBank/DDBJ databases">
        <authorList>
            <consortium name="Pathogen Informatics"/>
        </authorList>
    </citation>
    <scope>NUCLEOTIDE SEQUENCE [LARGE SCALE GENOMIC DNA]</scope>
    <source>
        <strain evidence="2 3">MHpl1</strain>
    </source>
</reference>
<sequence length="296" mass="33880">MSTGSSVDGRASPLTVTKVAEWNTGIINSISTVSSRAGFDYSENDQDKRRERMQEQINNCVTSKQIRVLMMPNVTRAPLKEIARKFIKDVVRYDIEMDPFPLTWLRHAGNYGDFTSFRAEMTYSFWEHFLSKGSKNLLEFNRKNNTNVKLLRGKTMKHTDLENLGLYLRQKIRKELLSTHAALPEIVVKGPYVMIKDRANANSLKFKSTVLAIQLGWDYRDWNGTPIKFLLNNAELQNYENGILKWGVLKLESLNSLATKRNDENSHTEVTRTIPRKRDLQDGASTSSTKRTKGGN</sequence>
<evidence type="ECO:0000313" key="4">
    <source>
        <dbReference type="WBParaSite" id="HPLM_0000743901-mRNA-1"/>
    </source>
</evidence>
<dbReference type="WBParaSite" id="HPLM_0000743901-mRNA-1">
    <property type="protein sequence ID" value="HPLM_0000743901-mRNA-1"/>
    <property type="gene ID" value="HPLM_0000743901"/>
</dbReference>
<evidence type="ECO:0000256" key="1">
    <source>
        <dbReference type="SAM" id="MobiDB-lite"/>
    </source>
</evidence>
<keyword evidence="3" id="KW-1185">Reference proteome</keyword>
<dbReference type="AlphaFoldDB" id="A0A0N4WAL8"/>
<name>A0A0N4WAL8_HAEPC</name>
<gene>
    <name evidence="2" type="ORF">HPLM_LOCUS7431</name>
</gene>
<protein>
    <submittedName>
        <fullName evidence="4">DUF1768 domain-containing protein</fullName>
    </submittedName>
</protein>